<dbReference type="PANTHER" id="PTHR32502">
    <property type="entry name" value="N-ACETYLGALACTOSAMINE PERMEASE II COMPONENT-RELATED"/>
    <property type="match status" value="1"/>
</dbReference>
<dbReference type="InterPro" id="IPR050303">
    <property type="entry name" value="GatZ_KbaZ_carbometab"/>
</dbReference>
<dbReference type="PROSITE" id="PS51106">
    <property type="entry name" value="PTS_EIIC_TYPE_4"/>
    <property type="match status" value="1"/>
</dbReference>
<evidence type="ECO:0000256" key="6">
    <source>
        <dbReference type="ARBA" id="ARBA00022692"/>
    </source>
</evidence>
<feature type="transmembrane region" description="Helical" evidence="9">
    <location>
        <begin position="136"/>
        <end position="159"/>
    </location>
</feature>
<dbReference type="Proteomes" id="UP001431693">
    <property type="component" value="Unassembled WGS sequence"/>
</dbReference>
<evidence type="ECO:0000256" key="1">
    <source>
        <dbReference type="ARBA" id="ARBA00004651"/>
    </source>
</evidence>
<keyword evidence="11" id="KW-1185">Reference proteome</keyword>
<evidence type="ECO:0000256" key="8">
    <source>
        <dbReference type="ARBA" id="ARBA00023136"/>
    </source>
</evidence>
<dbReference type="Pfam" id="PF03609">
    <property type="entry name" value="EII-Sor"/>
    <property type="match status" value="1"/>
</dbReference>
<evidence type="ECO:0000256" key="4">
    <source>
        <dbReference type="ARBA" id="ARBA00022597"/>
    </source>
</evidence>
<keyword evidence="8 9" id="KW-0472">Membrane</keyword>
<feature type="transmembrane region" description="Helical" evidence="9">
    <location>
        <begin position="94"/>
        <end position="115"/>
    </location>
</feature>
<keyword evidence="2" id="KW-0813">Transport</keyword>
<evidence type="ECO:0000256" key="2">
    <source>
        <dbReference type="ARBA" id="ARBA00022448"/>
    </source>
</evidence>
<comment type="subcellular location">
    <subcellularLocation>
        <location evidence="1">Cell membrane</location>
        <topology evidence="1">Multi-pass membrane protein</topology>
    </subcellularLocation>
</comment>
<gene>
    <name evidence="10" type="ORF">QJ043_08550</name>
</gene>
<evidence type="ECO:0000256" key="9">
    <source>
        <dbReference type="SAM" id="Phobius"/>
    </source>
</evidence>
<evidence type="ECO:0000256" key="7">
    <source>
        <dbReference type="ARBA" id="ARBA00022989"/>
    </source>
</evidence>
<dbReference type="RefSeq" id="WP_283713402.1">
    <property type="nucleotide sequence ID" value="NZ_JASJEW010000003.1"/>
</dbReference>
<reference evidence="10" key="1">
    <citation type="submission" date="2023-05" db="EMBL/GenBank/DDBJ databases">
        <title>[olsenella] sp. nov., isolated from a pig farm feces dump.</title>
        <authorList>
            <person name="Chang Y.-H."/>
        </authorList>
    </citation>
    <scope>NUCLEOTIDE SEQUENCE</scope>
    <source>
        <strain evidence="10">YH-ols2217</strain>
    </source>
</reference>
<name>A0ABT6ZN79_9ACTN</name>
<dbReference type="InterPro" id="IPR004700">
    <property type="entry name" value="PTS_IIC_man"/>
</dbReference>
<accession>A0ABT6ZN79</accession>
<keyword evidence="5" id="KW-0598">Phosphotransferase system</keyword>
<feature type="transmembrane region" description="Helical" evidence="9">
    <location>
        <begin position="171"/>
        <end position="194"/>
    </location>
</feature>
<sequence length="271" mass="27563">MNIFQVILVLIVAFVAGMESVLDQWEFHQPILSCTLIGIFTGNIETGILLGGSLQLVALGWMNIGAAVAPDAALAGVGAAILACIQGISADVAVATAIPLAVAGTVLTIFVRTITVGFAHAADGAAEKNDARGIELWLWLSVACQGLRIAIPAGILMAIPAEAVQAGLEAIPTWITGGLSTAGGFIVVVGYAMVMNMMASPKVWPFFFLGFSLASLSELGLIAMGIIGVCLALVYLDLSPEFNGGGNGGSAAVATAGGGSDALDDILNDYE</sequence>
<dbReference type="PANTHER" id="PTHR32502:SF4">
    <property type="entry name" value="PTS SYSTEM MANNOSE-SPECIFIC EIIC COMPONENT"/>
    <property type="match status" value="1"/>
</dbReference>
<protein>
    <submittedName>
        <fullName evidence="10">PTS mannose/fructose/sorbose transporter subunit IIC</fullName>
    </submittedName>
</protein>
<organism evidence="10 11">
    <name type="scientific">Kribbibacterium absianum</name>
    <dbReference type="NCBI Taxonomy" id="3044210"/>
    <lineage>
        <taxon>Bacteria</taxon>
        <taxon>Bacillati</taxon>
        <taxon>Actinomycetota</taxon>
        <taxon>Coriobacteriia</taxon>
        <taxon>Coriobacteriales</taxon>
        <taxon>Kribbibacteriaceae</taxon>
        <taxon>Kribbibacterium</taxon>
    </lineage>
</organism>
<dbReference type="NCBIfam" id="NF011647">
    <property type="entry name" value="PRK15065.1"/>
    <property type="match status" value="1"/>
</dbReference>
<evidence type="ECO:0000313" key="10">
    <source>
        <dbReference type="EMBL" id="MDJ1130121.1"/>
    </source>
</evidence>
<keyword evidence="6 9" id="KW-0812">Transmembrane</keyword>
<proteinExistence type="predicted"/>
<evidence type="ECO:0000256" key="3">
    <source>
        <dbReference type="ARBA" id="ARBA00022475"/>
    </source>
</evidence>
<keyword evidence="7 9" id="KW-1133">Transmembrane helix</keyword>
<feature type="transmembrane region" description="Helical" evidence="9">
    <location>
        <begin position="30"/>
        <end position="52"/>
    </location>
</feature>
<comment type="caution">
    <text evidence="10">The sequence shown here is derived from an EMBL/GenBank/DDBJ whole genome shotgun (WGS) entry which is preliminary data.</text>
</comment>
<feature type="transmembrane region" description="Helical" evidence="9">
    <location>
        <begin position="206"/>
        <end position="236"/>
    </location>
</feature>
<keyword evidence="3" id="KW-1003">Cell membrane</keyword>
<feature type="transmembrane region" description="Helical" evidence="9">
    <location>
        <begin position="64"/>
        <end position="88"/>
    </location>
</feature>
<evidence type="ECO:0000313" key="11">
    <source>
        <dbReference type="Proteomes" id="UP001431693"/>
    </source>
</evidence>
<evidence type="ECO:0000256" key="5">
    <source>
        <dbReference type="ARBA" id="ARBA00022683"/>
    </source>
</evidence>
<dbReference type="EMBL" id="JASJEX010000004">
    <property type="protein sequence ID" value="MDJ1130121.1"/>
    <property type="molecule type" value="Genomic_DNA"/>
</dbReference>
<keyword evidence="4" id="KW-0762">Sugar transport</keyword>